<dbReference type="PROSITE" id="PS50404">
    <property type="entry name" value="GST_NTER"/>
    <property type="match status" value="1"/>
</dbReference>
<feature type="domain" description="GST N-terminal" evidence="1">
    <location>
        <begin position="5"/>
        <end position="85"/>
    </location>
</feature>
<evidence type="ECO:0000259" key="1">
    <source>
        <dbReference type="PROSITE" id="PS50404"/>
    </source>
</evidence>
<proteinExistence type="predicted"/>
<dbReference type="EMBL" id="ML178820">
    <property type="protein sequence ID" value="TFL03362.1"/>
    <property type="molecule type" value="Genomic_DNA"/>
</dbReference>
<dbReference type="InterPro" id="IPR058268">
    <property type="entry name" value="DUF7962"/>
</dbReference>
<name>A0A5C3QNG8_9AGAR</name>
<dbReference type="Pfam" id="PF13417">
    <property type="entry name" value="GST_N_3"/>
    <property type="match status" value="1"/>
</dbReference>
<dbReference type="AlphaFoldDB" id="A0A5C3QNG8"/>
<keyword evidence="3" id="KW-1185">Reference proteome</keyword>
<dbReference type="SUPFAM" id="SSF52833">
    <property type="entry name" value="Thioredoxin-like"/>
    <property type="match status" value="1"/>
</dbReference>
<dbReference type="Proteomes" id="UP000305067">
    <property type="component" value="Unassembled WGS sequence"/>
</dbReference>
<gene>
    <name evidence="2" type="ORF">BDV98DRAFT_504125</name>
</gene>
<dbReference type="Gene3D" id="1.20.1050.10">
    <property type="match status" value="1"/>
</dbReference>
<dbReference type="STRING" id="1884261.A0A5C3QNG8"/>
<dbReference type="OrthoDB" id="202840at2759"/>
<dbReference type="CDD" id="cd00570">
    <property type="entry name" value="GST_N_family"/>
    <property type="match status" value="1"/>
</dbReference>
<reference evidence="2 3" key="1">
    <citation type="journal article" date="2019" name="Nat. Ecol. Evol.">
        <title>Megaphylogeny resolves global patterns of mushroom evolution.</title>
        <authorList>
            <person name="Varga T."/>
            <person name="Krizsan K."/>
            <person name="Foldi C."/>
            <person name="Dima B."/>
            <person name="Sanchez-Garcia M."/>
            <person name="Sanchez-Ramirez S."/>
            <person name="Szollosi G.J."/>
            <person name="Szarkandi J.G."/>
            <person name="Papp V."/>
            <person name="Albert L."/>
            <person name="Andreopoulos W."/>
            <person name="Angelini C."/>
            <person name="Antonin V."/>
            <person name="Barry K.W."/>
            <person name="Bougher N.L."/>
            <person name="Buchanan P."/>
            <person name="Buyck B."/>
            <person name="Bense V."/>
            <person name="Catcheside P."/>
            <person name="Chovatia M."/>
            <person name="Cooper J."/>
            <person name="Damon W."/>
            <person name="Desjardin D."/>
            <person name="Finy P."/>
            <person name="Geml J."/>
            <person name="Haridas S."/>
            <person name="Hughes K."/>
            <person name="Justo A."/>
            <person name="Karasinski D."/>
            <person name="Kautmanova I."/>
            <person name="Kiss B."/>
            <person name="Kocsube S."/>
            <person name="Kotiranta H."/>
            <person name="LaButti K.M."/>
            <person name="Lechner B.E."/>
            <person name="Liimatainen K."/>
            <person name="Lipzen A."/>
            <person name="Lukacs Z."/>
            <person name="Mihaltcheva S."/>
            <person name="Morgado L.N."/>
            <person name="Niskanen T."/>
            <person name="Noordeloos M.E."/>
            <person name="Ohm R.A."/>
            <person name="Ortiz-Santana B."/>
            <person name="Ovrebo C."/>
            <person name="Racz N."/>
            <person name="Riley R."/>
            <person name="Savchenko A."/>
            <person name="Shiryaev A."/>
            <person name="Soop K."/>
            <person name="Spirin V."/>
            <person name="Szebenyi C."/>
            <person name="Tomsovsky M."/>
            <person name="Tulloss R.E."/>
            <person name="Uehling J."/>
            <person name="Grigoriev I.V."/>
            <person name="Vagvolgyi C."/>
            <person name="Papp T."/>
            <person name="Martin F.M."/>
            <person name="Miettinen O."/>
            <person name="Hibbett D.S."/>
            <person name="Nagy L.G."/>
        </authorList>
    </citation>
    <scope>NUCLEOTIDE SEQUENCE [LARGE SCALE GENOMIC DNA]</scope>
    <source>
        <strain evidence="2 3">CBS 309.79</strain>
    </source>
</reference>
<evidence type="ECO:0000313" key="3">
    <source>
        <dbReference type="Proteomes" id="UP000305067"/>
    </source>
</evidence>
<dbReference type="Pfam" id="PF25907">
    <property type="entry name" value="DUF7962"/>
    <property type="match status" value="1"/>
</dbReference>
<dbReference type="InterPro" id="IPR004045">
    <property type="entry name" value="Glutathione_S-Trfase_N"/>
</dbReference>
<organism evidence="2 3">
    <name type="scientific">Pterulicium gracile</name>
    <dbReference type="NCBI Taxonomy" id="1884261"/>
    <lineage>
        <taxon>Eukaryota</taxon>
        <taxon>Fungi</taxon>
        <taxon>Dikarya</taxon>
        <taxon>Basidiomycota</taxon>
        <taxon>Agaricomycotina</taxon>
        <taxon>Agaricomycetes</taxon>
        <taxon>Agaricomycetidae</taxon>
        <taxon>Agaricales</taxon>
        <taxon>Pleurotineae</taxon>
        <taxon>Pterulaceae</taxon>
        <taxon>Pterulicium</taxon>
    </lineage>
</organism>
<dbReference type="Gene3D" id="3.40.30.110">
    <property type="match status" value="1"/>
</dbReference>
<sequence length="338" mass="36938">MTTTLPVVLYEFPVSPFCIKTENMLLLKNIPHKRVIVNPEPPRPELIDDLGIAYRRIPLLAIGRDIYCDSSLIAEALERRFSAEYGHPTLFPSKTGGGKGDTGLIKALARSHVDITLFALAIVFLPWASLPQSFLDDRAKLMGAPIVPAEWEKREPETLSTLRAHLAQIEEQLADGRDWLYDTTEPGFGDIATHFIVNWIHVGLPLASSLFADGEVPCILSWLGRMNSFLEERKANGAGAFDMISGGEATALVRDLSDDTLEPITFDTKEGERLGLPKGTVAAVISEGAGAYPGDNETVGQLVGLSRTEFVLLTTGGATTTHCHFPRLGFRAYKHQTA</sequence>
<dbReference type="InterPro" id="IPR036249">
    <property type="entry name" value="Thioredoxin-like_sf"/>
</dbReference>
<evidence type="ECO:0000313" key="2">
    <source>
        <dbReference type="EMBL" id="TFL03362.1"/>
    </source>
</evidence>
<protein>
    <recommendedName>
        <fullName evidence="1">GST N-terminal domain-containing protein</fullName>
    </recommendedName>
</protein>
<accession>A0A5C3QNG8</accession>